<dbReference type="GO" id="GO:0005524">
    <property type="term" value="F:ATP binding"/>
    <property type="evidence" value="ECO:0007669"/>
    <property type="project" value="UniProtKB-KW"/>
</dbReference>
<keyword evidence="7" id="KW-1185">Reference proteome</keyword>
<evidence type="ECO:0000256" key="3">
    <source>
        <dbReference type="ARBA" id="ARBA00022840"/>
    </source>
</evidence>
<dbReference type="PANTHER" id="PTHR45997:SF2">
    <property type="entry name" value="ATP DEPENDENT DNA LIGASE DOMAIN PROTEIN (AFU_ORTHOLOGUE AFUA_5G02430)"/>
    <property type="match status" value="1"/>
</dbReference>
<proteinExistence type="predicted"/>
<evidence type="ECO:0000259" key="5">
    <source>
        <dbReference type="PROSITE" id="PS50160"/>
    </source>
</evidence>
<feature type="compositionally biased region" description="Polar residues" evidence="4">
    <location>
        <begin position="732"/>
        <end position="741"/>
    </location>
</feature>
<feature type="region of interest" description="Disordered" evidence="4">
    <location>
        <begin position="704"/>
        <end position="756"/>
    </location>
</feature>
<dbReference type="InterPro" id="IPR012310">
    <property type="entry name" value="DNA_ligase_ATP-dep_cent"/>
</dbReference>
<feature type="domain" description="ATP-dependent DNA ligase family profile" evidence="5">
    <location>
        <begin position="337"/>
        <end position="477"/>
    </location>
</feature>
<reference evidence="6" key="1">
    <citation type="journal article" date="2023" name="Mol. Phylogenet. Evol.">
        <title>Genome-scale phylogeny and comparative genomics of the fungal order Sordariales.</title>
        <authorList>
            <person name="Hensen N."/>
            <person name="Bonometti L."/>
            <person name="Westerberg I."/>
            <person name="Brannstrom I.O."/>
            <person name="Guillou S."/>
            <person name="Cros-Aarteil S."/>
            <person name="Calhoun S."/>
            <person name="Haridas S."/>
            <person name="Kuo A."/>
            <person name="Mondo S."/>
            <person name="Pangilinan J."/>
            <person name="Riley R."/>
            <person name="LaButti K."/>
            <person name="Andreopoulos B."/>
            <person name="Lipzen A."/>
            <person name="Chen C."/>
            <person name="Yan M."/>
            <person name="Daum C."/>
            <person name="Ng V."/>
            <person name="Clum A."/>
            <person name="Steindorff A."/>
            <person name="Ohm R.A."/>
            <person name="Martin F."/>
            <person name="Silar P."/>
            <person name="Natvig D.O."/>
            <person name="Lalanne C."/>
            <person name="Gautier V."/>
            <person name="Ament-Velasquez S.L."/>
            <person name="Kruys A."/>
            <person name="Hutchinson M.I."/>
            <person name="Powell A.J."/>
            <person name="Barry K."/>
            <person name="Miller A.N."/>
            <person name="Grigoriev I.V."/>
            <person name="Debuchy R."/>
            <person name="Gladieux P."/>
            <person name="Hiltunen Thoren M."/>
            <person name="Johannesson H."/>
        </authorList>
    </citation>
    <scope>NUCLEOTIDE SEQUENCE</scope>
    <source>
        <strain evidence="6">PSN309</strain>
    </source>
</reference>
<dbReference type="PANTHER" id="PTHR45997">
    <property type="entry name" value="DNA LIGASE 4"/>
    <property type="match status" value="1"/>
</dbReference>
<dbReference type="GO" id="GO:0032807">
    <property type="term" value="C:DNA ligase IV complex"/>
    <property type="evidence" value="ECO:0007669"/>
    <property type="project" value="TreeGrafter"/>
</dbReference>
<evidence type="ECO:0000256" key="4">
    <source>
        <dbReference type="SAM" id="MobiDB-lite"/>
    </source>
</evidence>
<comment type="caution">
    <text evidence="6">The sequence shown here is derived from an EMBL/GenBank/DDBJ whole genome shotgun (WGS) entry which is preliminary data.</text>
</comment>
<dbReference type="InterPro" id="IPR029710">
    <property type="entry name" value="LIG4"/>
</dbReference>
<dbReference type="AlphaFoldDB" id="A0AAN6X0R8"/>
<dbReference type="GO" id="GO:0006297">
    <property type="term" value="P:nucleotide-excision repair, DNA gap filling"/>
    <property type="evidence" value="ECO:0007669"/>
    <property type="project" value="TreeGrafter"/>
</dbReference>
<dbReference type="PROSITE" id="PS50160">
    <property type="entry name" value="DNA_LIGASE_A3"/>
    <property type="match status" value="1"/>
</dbReference>
<gene>
    <name evidence="6" type="ORF">QBC35DRAFT_296263</name>
</gene>
<dbReference type="GO" id="GO:0006310">
    <property type="term" value="P:DNA recombination"/>
    <property type="evidence" value="ECO:0007669"/>
    <property type="project" value="InterPro"/>
</dbReference>
<dbReference type="GO" id="GO:0003910">
    <property type="term" value="F:DNA ligase (ATP) activity"/>
    <property type="evidence" value="ECO:0007669"/>
    <property type="project" value="InterPro"/>
</dbReference>
<sequence length="970" mass="108737">MPFPFSYVYDLLQRLDDNRRARSGVKTNASIIEEWFRTHRSLLSQPSFKAATLLSALLPEKRTDRVYLIREKKLQILIGRGLGIAAACRFSSPAVRSSFSTNPSSSSTPADSELSIGALYRRLSARDVKWFTRMVLKNYEPVILSPHVVYRCLHPFLPLILKVQDDLSVAGSILDRQRAQEGVTHDANLSDYLKPSLGVKIGRQTWIKGRSIKHCLSMLQGRISCEEKADGEYCQIHIDLSKGRNCIQIFSKTGKDGTADRFALHDAIRRSLKLGEPDCPLQTGCILEGELVVYSDKQDERILDFHKIRKHVSRSGSFLGTEEDSLYIPHRWEHLMIVYYDILMLDDESLLGVIHSKRFQHLKSLITVVLGYSALVKRVLIDCNSRSAISNLRRVFAKYITSRREGLVLKSDDSYFNFSGARRPYACCAIKLKKEYIGGFGDIGDFAVVGARYDAAKAKSYNLKRVKWTHFYVGCLENEEEAHRFGKRPRYRRGAKARSDLPLASRRLPPLFFFFDKEGNTDFWSPRFPMVNKIHFDRTHLDVLLFTELQQMASNERNNPPSDDSQDLLNWIARLEEDTNSQYAATDDTSQSTIISTAETMTDSQKSSNMGHTGAGGSNDRKKHIVVPIKETTAATAMTNYQQSSGTGCAGGIPSSAPSWQMERIEPPQALTKTCMRDPKEVNIVVPLLSPKAPMLPVTQDFAVHPGSVHGAGSKRPLDDASQHSPGKKLQRQSSNSSSLVPYSDRNKERSMTEFREPSVDLNIAVSQVGGNLPTVIPTLFSSTSTSTSQLLENDENQSRATEDFRLPSLPTPIPSIETDSSAIASIPTPISTSTTTSTVGQCVHRPRGCRLSDYSVLLAPCIADSPWITEDLLPGHGVTNVIRDPVEWKVTDSRPKKRLILVETKRTDASLAFLNRIAECELLQANGKVDLAEIFDWRALEELRDEEVRRQPARRTFTGLNNSFFRGLV</sequence>
<feature type="compositionally biased region" description="Basic and acidic residues" evidence="4">
    <location>
        <begin position="745"/>
        <end position="756"/>
    </location>
</feature>
<organism evidence="6 7">
    <name type="scientific">Podospora australis</name>
    <dbReference type="NCBI Taxonomy" id="1536484"/>
    <lineage>
        <taxon>Eukaryota</taxon>
        <taxon>Fungi</taxon>
        <taxon>Dikarya</taxon>
        <taxon>Ascomycota</taxon>
        <taxon>Pezizomycotina</taxon>
        <taxon>Sordariomycetes</taxon>
        <taxon>Sordariomycetidae</taxon>
        <taxon>Sordariales</taxon>
        <taxon>Podosporaceae</taxon>
        <taxon>Podospora</taxon>
    </lineage>
</organism>
<accession>A0AAN6X0R8</accession>
<dbReference type="SUPFAM" id="SSF56091">
    <property type="entry name" value="DNA ligase/mRNA capping enzyme, catalytic domain"/>
    <property type="match status" value="1"/>
</dbReference>
<name>A0AAN6X0R8_9PEZI</name>
<evidence type="ECO:0000313" key="6">
    <source>
        <dbReference type="EMBL" id="KAK4191714.1"/>
    </source>
</evidence>
<keyword evidence="2" id="KW-0547">Nucleotide-binding</keyword>
<dbReference type="Gene3D" id="1.10.3260.10">
    <property type="entry name" value="DNA ligase, ATP-dependent, N-terminal domain"/>
    <property type="match status" value="2"/>
</dbReference>
<keyword evidence="1" id="KW-0436">Ligase</keyword>
<dbReference type="Pfam" id="PF01068">
    <property type="entry name" value="DNA_ligase_A_M"/>
    <property type="match status" value="1"/>
</dbReference>
<evidence type="ECO:0000256" key="1">
    <source>
        <dbReference type="ARBA" id="ARBA00022598"/>
    </source>
</evidence>
<dbReference type="Gene3D" id="3.30.470.30">
    <property type="entry name" value="DNA ligase/mRNA capping enzyme"/>
    <property type="match status" value="1"/>
</dbReference>
<protein>
    <recommendedName>
        <fullName evidence="5">ATP-dependent DNA ligase family profile domain-containing protein</fullName>
    </recommendedName>
</protein>
<dbReference type="InterPro" id="IPR036599">
    <property type="entry name" value="DNA_ligase_N_sf"/>
</dbReference>
<reference evidence="6" key="2">
    <citation type="submission" date="2023-05" db="EMBL/GenBank/DDBJ databases">
        <authorList>
            <consortium name="Lawrence Berkeley National Laboratory"/>
            <person name="Steindorff A."/>
            <person name="Hensen N."/>
            <person name="Bonometti L."/>
            <person name="Westerberg I."/>
            <person name="Brannstrom I.O."/>
            <person name="Guillou S."/>
            <person name="Cros-Aarteil S."/>
            <person name="Calhoun S."/>
            <person name="Haridas S."/>
            <person name="Kuo A."/>
            <person name="Mondo S."/>
            <person name="Pangilinan J."/>
            <person name="Riley R."/>
            <person name="Labutti K."/>
            <person name="Andreopoulos B."/>
            <person name="Lipzen A."/>
            <person name="Chen C."/>
            <person name="Yanf M."/>
            <person name="Daum C."/>
            <person name="Ng V."/>
            <person name="Clum A."/>
            <person name="Ohm R."/>
            <person name="Martin F."/>
            <person name="Silar P."/>
            <person name="Natvig D."/>
            <person name="Lalanne C."/>
            <person name="Gautier V."/>
            <person name="Ament-Velasquez S.L."/>
            <person name="Kruys A."/>
            <person name="Hutchinson M.I."/>
            <person name="Powell A.J."/>
            <person name="Barry K."/>
            <person name="Miller A.N."/>
            <person name="Grigoriev I.V."/>
            <person name="Debuchy R."/>
            <person name="Gladieux P."/>
            <person name="Thoren M.H."/>
            <person name="Johannesson H."/>
        </authorList>
    </citation>
    <scope>NUCLEOTIDE SEQUENCE</scope>
    <source>
        <strain evidence="6">PSN309</strain>
    </source>
</reference>
<dbReference type="GO" id="GO:0003677">
    <property type="term" value="F:DNA binding"/>
    <property type="evidence" value="ECO:0007669"/>
    <property type="project" value="InterPro"/>
</dbReference>
<keyword evidence="3" id="KW-0067">ATP-binding</keyword>
<dbReference type="GO" id="GO:0006303">
    <property type="term" value="P:double-strand break repair via nonhomologous end joining"/>
    <property type="evidence" value="ECO:0007669"/>
    <property type="project" value="TreeGrafter"/>
</dbReference>
<dbReference type="EMBL" id="MU864358">
    <property type="protein sequence ID" value="KAK4191714.1"/>
    <property type="molecule type" value="Genomic_DNA"/>
</dbReference>
<feature type="region of interest" description="Disordered" evidence="4">
    <location>
        <begin position="600"/>
        <end position="621"/>
    </location>
</feature>
<evidence type="ECO:0000313" key="7">
    <source>
        <dbReference type="Proteomes" id="UP001302126"/>
    </source>
</evidence>
<dbReference type="Proteomes" id="UP001302126">
    <property type="component" value="Unassembled WGS sequence"/>
</dbReference>
<evidence type="ECO:0000256" key="2">
    <source>
        <dbReference type="ARBA" id="ARBA00022741"/>
    </source>
</evidence>
<feature type="compositionally biased region" description="Polar residues" evidence="4">
    <location>
        <begin position="600"/>
        <end position="611"/>
    </location>
</feature>